<evidence type="ECO:0000259" key="5">
    <source>
        <dbReference type="PROSITE" id="PS50222"/>
    </source>
</evidence>
<evidence type="ECO:0000256" key="4">
    <source>
        <dbReference type="ARBA" id="ARBA00022837"/>
    </source>
</evidence>
<dbReference type="Gene3D" id="1.10.238.10">
    <property type="entry name" value="EF-hand"/>
    <property type="match status" value="2"/>
</dbReference>
<keyword evidence="4" id="KW-0106">Calcium</keyword>
<keyword evidence="7" id="KW-1185">Reference proteome</keyword>
<gene>
    <name evidence="6" type="ORF">Scep_020310</name>
</gene>
<dbReference type="InterPro" id="IPR039647">
    <property type="entry name" value="EF_hand_pair_protein_CML-like"/>
</dbReference>
<dbReference type="PROSITE" id="PS00018">
    <property type="entry name" value="EF_HAND_1"/>
    <property type="match status" value="3"/>
</dbReference>
<dbReference type="PROSITE" id="PS50222">
    <property type="entry name" value="EF_HAND_2"/>
    <property type="match status" value="4"/>
</dbReference>
<comment type="function">
    <text evidence="1">Potential calcium sensor.</text>
</comment>
<evidence type="ECO:0000256" key="1">
    <source>
        <dbReference type="ARBA" id="ARBA00003291"/>
    </source>
</evidence>
<protein>
    <recommendedName>
        <fullName evidence="5">EF-hand domain-containing protein</fullName>
    </recommendedName>
</protein>
<feature type="domain" description="EF-hand" evidence="5">
    <location>
        <begin position="76"/>
        <end position="104"/>
    </location>
</feature>
<dbReference type="Proteomes" id="UP001419268">
    <property type="component" value="Unassembled WGS sequence"/>
</dbReference>
<dbReference type="InterPro" id="IPR011992">
    <property type="entry name" value="EF-hand-dom_pair"/>
</dbReference>
<reference evidence="6 7" key="1">
    <citation type="submission" date="2024-01" db="EMBL/GenBank/DDBJ databases">
        <title>Genome assemblies of Stephania.</title>
        <authorList>
            <person name="Yang L."/>
        </authorList>
    </citation>
    <scope>NUCLEOTIDE SEQUENCE [LARGE SCALE GENOMIC DNA]</scope>
    <source>
        <strain evidence="6">JXDWG</strain>
        <tissue evidence="6">Leaf</tissue>
    </source>
</reference>
<name>A0AAP0ICE2_9MAGN</name>
<dbReference type="SMART" id="SM00054">
    <property type="entry name" value="EFh"/>
    <property type="match status" value="4"/>
</dbReference>
<evidence type="ECO:0000313" key="7">
    <source>
        <dbReference type="Proteomes" id="UP001419268"/>
    </source>
</evidence>
<feature type="domain" description="EF-hand" evidence="5">
    <location>
        <begin position="40"/>
        <end position="75"/>
    </location>
</feature>
<dbReference type="InterPro" id="IPR002048">
    <property type="entry name" value="EF_hand_dom"/>
</dbReference>
<dbReference type="CDD" id="cd00051">
    <property type="entry name" value="EFh"/>
    <property type="match status" value="2"/>
</dbReference>
<feature type="domain" description="EF-hand" evidence="5">
    <location>
        <begin position="109"/>
        <end position="144"/>
    </location>
</feature>
<dbReference type="GO" id="GO:0005509">
    <property type="term" value="F:calcium ion binding"/>
    <property type="evidence" value="ECO:0007669"/>
    <property type="project" value="InterPro"/>
</dbReference>
<dbReference type="Pfam" id="PF13499">
    <property type="entry name" value="EF-hand_7"/>
    <property type="match status" value="2"/>
</dbReference>
<keyword evidence="2" id="KW-0479">Metal-binding</keyword>
<dbReference type="InterPro" id="IPR018247">
    <property type="entry name" value="EF_Hand_1_Ca_BS"/>
</dbReference>
<sequence length="181" mass="21282">MSKLSFLNFQYSFSRRFRPKPARLTSRDRQLSNLYPNYEPDMDEMKRVFDKIDKNRDGLISKDEYKFILNALGKKKVDLEVRKAFEAADLNNDGFIDFNEFMDLHQKGINAFEIRRAFWSFDLNRDGKISADELCQVLQQLGERCSVEGCKKMVRAVDTDGDGFVDMNEFMRMMTQNLKVL</sequence>
<dbReference type="AlphaFoldDB" id="A0AAP0ICE2"/>
<evidence type="ECO:0000256" key="2">
    <source>
        <dbReference type="ARBA" id="ARBA00022723"/>
    </source>
</evidence>
<comment type="caution">
    <text evidence="6">The sequence shown here is derived from an EMBL/GenBank/DDBJ whole genome shotgun (WGS) entry which is preliminary data.</text>
</comment>
<dbReference type="SUPFAM" id="SSF47473">
    <property type="entry name" value="EF-hand"/>
    <property type="match status" value="1"/>
</dbReference>
<proteinExistence type="predicted"/>
<dbReference type="FunFam" id="1.10.238.10:FF:000089">
    <property type="entry name" value="calmodulin-like protein 3"/>
    <property type="match status" value="1"/>
</dbReference>
<feature type="domain" description="EF-hand" evidence="5">
    <location>
        <begin position="145"/>
        <end position="180"/>
    </location>
</feature>
<evidence type="ECO:0000313" key="6">
    <source>
        <dbReference type="EMBL" id="KAK9112791.1"/>
    </source>
</evidence>
<keyword evidence="3" id="KW-0677">Repeat</keyword>
<organism evidence="6 7">
    <name type="scientific">Stephania cephalantha</name>
    <dbReference type="NCBI Taxonomy" id="152367"/>
    <lineage>
        <taxon>Eukaryota</taxon>
        <taxon>Viridiplantae</taxon>
        <taxon>Streptophyta</taxon>
        <taxon>Embryophyta</taxon>
        <taxon>Tracheophyta</taxon>
        <taxon>Spermatophyta</taxon>
        <taxon>Magnoliopsida</taxon>
        <taxon>Ranunculales</taxon>
        <taxon>Menispermaceae</taxon>
        <taxon>Menispermoideae</taxon>
        <taxon>Cissampelideae</taxon>
        <taxon>Stephania</taxon>
    </lineage>
</organism>
<dbReference type="FunFam" id="1.10.238.10:FF:000336">
    <property type="entry name" value="HLH domain-containing protein"/>
    <property type="match status" value="1"/>
</dbReference>
<dbReference type="EMBL" id="JBBNAG010000008">
    <property type="protein sequence ID" value="KAK9112791.1"/>
    <property type="molecule type" value="Genomic_DNA"/>
</dbReference>
<evidence type="ECO:0000256" key="3">
    <source>
        <dbReference type="ARBA" id="ARBA00022737"/>
    </source>
</evidence>
<dbReference type="PANTHER" id="PTHR10891">
    <property type="entry name" value="EF-HAND CALCIUM-BINDING DOMAIN CONTAINING PROTEIN"/>
    <property type="match status" value="1"/>
</dbReference>
<accession>A0AAP0ICE2</accession>